<evidence type="ECO:0000313" key="1">
    <source>
        <dbReference type="EMBL" id="RFO94806.1"/>
    </source>
</evidence>
<accession>A0A3E1R625</accession>
<proteinExistence type="predicted"/>
<gene>
    <name evidence="1" type="ORF">DIC66_21580</name>
</gene>
<name>A0A3E1R625_9BURK</name>
<protein>
    <submittedName>
        <fullName evidence="1">Uncharacterized protein</fullName>
    </submittedName>
</protein>
<dbReference type="Proteomes" id="UP000260665">
    <property type="component" value="Unassembled WGS sequence"/>
</dbReference>
<sequence length="89" mass="10089">MPLIQRMGPRRFVGLVLKRYDWNNLQPTFDASNSESLEALTDTVMRRKEPAIQMPAWEGSPSVNFHILDLYAYLTARAEGVQGTGRPPL</sequence>
<dbReference type="AlphaFoldDB" id="A0A3E1R625"/>
<dbReference type="EMBL" id="QFZK01000030">
    <property type="protein sequence ID" value="RFO94806.1"/>
    <property type="molecule type" value="Genomic_DNA"/>
</dbReference>
<organism evidence="1 2">
    <name type="scientific">Rhodoferax lacus</name>
    <dbReference type="NCBI Taxonomy" id="2184758"/>
    <lineage>
        <taxon>Bacteria</taxon>
        <taxon>Pseudomonadati</taxon>
        <taxon>Pseudomonadota</taxon>
        <taxon>Betaproteobacteria</taxon>
        <taxon>Burkholderiales</taxon>
        <taxon>Comamonadaceae</taxon>
        <taxon>Rhodoferax</taxon>
    </lineage>
</organism>
<comment type="caution">
    <text evidence="1">The sequence shown here is derived from an EMBL/GenBank/DDBJ whole genome shotgun (WGS) entry which is preliminary data.</text>
</comment>
<evidence type="ECO:0000313" key="2">
    <source>
        <dbReference type="Proteomes" id="UP000260665"/>
    </source>
</evidence>
<reference evidence="1 2" key="1">
    <citation type="submission" date="2018-05" db="EMBL/GenBank/DDBJ databases">
        <title>Rhodoferax soyangensis sp.nov., isolated from an oligotrophic freshwater lake.</title>
        <authorList>
            <person name="Park M."/>
        </authorList>
    </citation>
    <scope>NUCLEOTIDE SEQUENCE [LARGE SCALE GENOMIC DNA]</scope>
    <source>
        <strain evidence="1 2">IMCC26218</strain>
    </source>
</reference>
<keyword evidence="2" id="KW-1185">Reference proteome</keyword>